<protein>
    <recommendedName>
        <fullName evidence="17">Probable peptidoglycan glycosyltransferase FtsW</fullName>
        <ecNumber evidence="19">2.4.99.28</ecNumber>
    </recommendedName>
    <alternativeName>
        <fullName evidence="18">Cell division protein FtsW</fullName>
    </alternativeName>
    <alternativeName>
        <fullName evidence="15">Cell wall polymerase</fullName>
    </alternativeName>
    <alternativeName>
        <fullName evidence="14">Peptidoglycan polymerase</fullName>
    </alternativeName>
</protein>
<keyword evidence="5" id="KW-0328">Glycosyltransferase</keyword>
<proteinExistence type="inferred from homology"/>
<feature type="transmembrane region" description="Helical" evidence="23">
    <location>
        <begin position="120"/>
        <end position="138"/>
    </location>
</feature>
<dbReference type="GO" id="GO:0051301">
    <property type="term" value="P:cell division"/>
    <property type="evidence" value="ECO:0007669"/>
    <property type="project" value="UniProtKB-KW"/>
</dbReference>
<feature type="transmembrane region" description="Helical" evidence="23">
    <location>
        <begin position="210"/>
        <end position="227"/>
    </location>
</feature>
<keyword evidence="6" id="KW-0808">Transferase</keyword>
<evidence type="ECO:0000256" key="16">
    <source>
        <dbReference type="ARBA" id="ARBA00038053"/>
    </source>
</evidence>
<evidence type="ECO:0000256" key="22">
    <source>
        <dbReference type="SAM" id="MobiDB-lite"/>
    </source>
</evidence>
<dbReference type="RefSeq" id="WP_141880327.1">
    <property type="nucleotide sequence ID" value="NZ_VFOM01000001.1"/>
</dbReference>
<keyword evidence="3" id="KW-1003">Cell membrane</keyword>
<dbReference type="EC" id="2.4.99.28" evidence="19"/>
<accession>A0A542YJ83</accession>
<keyword evidence="8" id="KW-0133">Cell shape</keyword>
<organism evidence="24 25">
    <name type="scientific">Homoserinimonas aerilata</name>
    <dbReference type="NCBI Taxonomy" id="1162970"/>
    <lineage>
        <taxon>Bacteria</taxon>
        <taxon>Bacillati</taxon>
        <taxon>Actinomycetota</taxon>
        <taxon>Actinomycetes</taxon>
        <taxon>Micrococcales</taxon>
        <taxon>Microbacteriaceae</taxon>
        <taxon>Homoserinimonas</taxon>
    </lineage>
</organism>
<keyword evidence="4 24" id="KW-0132">Cell division</keyword>
<dbReference type="OrthoDB" id="9768187at2"/>
<dbReference type="EMBL" id="VFOM01000001">
    <property type="protein sequence ID" value="TQL48150.1"/>
    <property type="molecule type" value="Genomic_DNA"/>
</dbReference>
<dbReference type="AlphaFoldDB" id="A0A542YJ83"/>
<dbReference type="GO" id="GO:0071555">
    <property type="term" value="P:cell wall organization"/>
    <property type="evidence" value="ECO:0007669"/>
    <property type="project" value="UniProtKB-KW"/>
</dbReference>
<evidence type="ECO:0000256" key="3">
    <source>
        <dbReference type="ARBA" id="ARBA00022475"/>
    </source>
</evidence>
<evidence type="ECO:0000256" key="6">
    <source>
        <dbReference type="ARBA" id="ARBA00022679"/>
    </source>
</evidence>
<evidence type="ECO:0000256" key="9">
    <source>
        <dbReference type="ARBA" id="ARBA00022984"/>
    </source>
</evidence>
<keyword evidence="11 23" id="KW-0472">Membrane</keyword>
<dbReference type="InterPro" id="IPR018365">
    <property type="entry name" value="Cell_cycle_FtsW-rel_CS"/>
</dbReference>
<evidence type="ECO:0000256" key="14">
    <source>
        <dbReference type="ARBA" id="ARBA00032370"/>
    </source>
</evidence>
<evidence type="ECO:0000256" key="4">
    <source>
        <dbReference type="ARBA" id="ARBA00022618"/>
    </source>
</evidence>
<dbReference type="PANTHER" id="PTHR30474">
    <property type="entry name" value="CELL CYCLE PROTEIN"/>
    <property type="match status" value="1"/>
</dbReference>
<evidence type="ECO:0000256" key="23">
    <source>
        <dbReference type="SAM" id="Phobius"/>
    </source>
</evidence>
<comment type="pathway">
    <text evidence="2">Cell wall biogenesis; peptidoglycan biosynthesis.</text>
</comment>
<evidence type="ECO:0000313" key="24">
    <source>
        <dbReference type="EMBL" id="TQL48150.1"/>
    </source>
</evidence>
<keyword evidence="13" id="KW-0961">Cell wall biogenesis/degradation</keyword>
<dbReference type="PROSITE" id="PS00428">
    <property type="entry name" value="FTSW_RODA_SPOVE"/>
    <property type="match status" value="1"/>
</dbReference>
<evidence type="ECO:0000256" key="19">
    <source>
        <dbReference type="ARBA" id="ARBA00044770"/>
    </source>
</evidence>
<evidence type="ECO:0000313" key="25">
    <source>
        <dbReference type="Proteomes" id="UP000317998"/>
    </source>
</evidence>
<evidence type="ECO:0000256" key="10">
    <source>
        <dbReference type="ARBA" id="ARBA00022989"/>
    </source>
</evidence>
<keyword evidence="9" id="KW-0573">Peptidoglycan synthesis</keyword>
<comment type="similarity">
    <text evidence="16">Belongs to the SEDS family. FtsW subfamily.</text>
</comment>
<dbReference type="InterPro" id="IPR013437">
    <property type="entry name" value="FtsW"/>
</dbReference>
<feature type="transmembrane region" description="Helical" evidence="23">
    <location>
        <begin position="55"/>
        <end position="75"/>
    </location>
</feature>
<sequence length="429" mass="44768">MTASPPRRPIPGGHDRRGPQGHPAPERGDAASSGRSGAAAVIAVRRLFGAETGNYFLLLGTTLFLVALGLVMVLSSSSVTSYTESGGFFGSFSRQALFAAIGLPLMLLASRARAAFWKRWAGIAVVGAVALQFLTVATPLGVNVNGNRNWIAIGSIQFQPSELVKLALVIWLALILSRKQGVLGDWRELAIPIAPVTIVAVGLVMAGGDLGTVVILAGMILGTLFFAGAKLTHLALTIAVGAVGAVLLAFGTLSRQDRIATWQAGCGTSDDQLGYCWQTLHGWWALASGGVFGEGLGNSKAKWNWLPEADNDFIFAIIGEELGLIGALLVLVLFIIMVIAFVRIIRANPDPFAKIATSAVMVWLAGQAFVNIAVVLGVLPVLGVPLPLISSGGTALISSMIAIGVVLSFARKPVPRPAARADAHGRVDS</sequence>
<feature type="compositionally biased region" description="Basic and acidic residues" evidence="22">
    <location>
        <begin position="13"/>
        <end position="29"/>
    </location>
</feature>
<dbReference type="GO" id="GO:0032153">
    <property type="term" value="C:cell division site"/>
    <property type="evidence" value="ECO:0007669"/>
    <property type="project" value="TreeGrafter"/>
</dbReference>
<evidence type="ECO:0000256" key="5">
    <source>
        <dbReference type="ARBA" id="ARBA00022676"/>
    </source>
</evidence>
<dbReference type="Proteomes" id="UP000317998">
    <property type="component" value="Unassembled WGS sequence"/>
</dbReference>
<feature type="transmembrane region" description="Helical" evidence="23">
    <location>
        <begin position="388"/>
        <end position="410"/>
    </location>
</feature>
<evidence type="ECO:0000256" key="13">
    <source>
        <dbReference type="ARBA" id="ARBA00023316"/>
    </source>
</evidence>
<dbReference type="GO" id="GO:0009252">
    <property type="term" value="P:peptidoglycan biosynthetic process"/>
    <property type="evidence" value="ECO:0007669"/>
    <property type="project" value="UniProtKB-KW"/>
</dbReference>
<comment type="catalytic activity">
    <reaction evidence="20">
        <text>[GlcNAc-(1-&gt;4)-Mur2Ac(oyl-L-Ala-gamma-D-Glu-L-Lys-D-Ala-D-Ala)](n)-di-trans,octa-cis-undecaprenyl diphosphate + beta-D-GlcNAc-(1-&gt;4)-Mur2Ac(oyl-L-Ala-gamma-D-Glu-L-Lys-D-Ala-D-Ala)-di-trans,octa-cis-undecaprenyl diphosphate = [GlcNAc-(1-&gt;4)-Mur2Ac(oyl-L-Ala-gamma-D-Glu-L-Lys-D-Ala-D-Ala)](n+1)-di-trans,octa-cis-undecaprenyl diphosphate + di-trans,octa-cis-undecaprenyl diphosphate + H(+)</text>
        <dbReference type="Rhea" id="RHEA:23708"/>
        <dbReference type="Rhea" id="RHEA-COMP:9602"/>
        <dbReference type="Rhea" id="RHEA-COMP:9603"/>
        <dbReference type="ChEBI" id="CHEBI:15378"/>
        <dbReference type="ChEBI" id="CHEBI:58405"/>
        <dbReference type="ChEBI" id="CHEBI:60033"/>
        <dbReference type="ChEBI" id="CHEBI:78435"/>
        <dbReference type="EC" id="2.4.99.28"/>
    </reaction>
</comment>
<dbReference type="GO" id="GO:0008360">
    <property type="term" value="P:regulation of cell shape"/>
    <property type="evidence" value="ECO:0007669"/>
    <property type="project" value="UniProtKB-KW"/>
</dbReference>
<dbReference type="PANTHER" id="PTHR30474:SF2">
    <property type="entry name" value="PEPTIDOGLYCAN GLYCOSYLTRANSFERASE FTSW-RELATED"/>
    <property type="match status" value="1"/>
</dbReference>
<keyword evidence="25" id="KW-1185">Reference proteome</keyword>
<feature type="transmembrane region" description="Helical" evidence="23">
    <location>
        <begin position="357"/>
        <end position="382"/>
    </location>
</feature>
<evidence type="ECO:0000256" key="21">
    <source>
        <dbReference type="ARBA" id="ARBA00049966"/>
    </source>
</evidence>
<keyword evidence="7 23" id="KW-0812">Transmembrane</keyword>
<evidence type="ECO:0000256" key="20">
    <source>
        <dbReference type="ARBA" id="ARBA00049902"/>
    </source>
</evidence>
<evidence type="ECO:0000256" key="2">
    <source>
        <dbReference type="ARBA" id="ARBA00004752"/>
    </source>
</evidence>
<evidence type="ECO:0000256" key="17">
    <source>
        <dbReference type="ARBA" id="ARBA00041185"/>
    </source>
</evidence>
<gene>
    <name evidence="24" type="ORF">FB562_1232</name>
</gene>
<comment type="subcellular location">
    <subcellularLocation>
        <location evidence="1">Cell membrane</location>
        <topology evidence="1">Multi-pass membrane protein</topology>
    </subcellularLocation>
</comment>
<dbReference type="GO" id="GO:0005886">
    <property type="term" value="C:plasma membrane"/>
    <property type="evidence" value="ECO:0007669"/>
    <property type="project" value="UniProtKB-SubCell"/>
</dbReference>
<dbReference type="InterPro" id="IPR001182">
    <property type="entry name" value="FtsW/RodA"/>
</dbReference>
<evidence type="ECO:0000256" key="1">
    <source>
        <dbReference type="ARBA" id="ARBA00004651"/>
    </source>
</evidence>
<evidence type="ECO:0000256" key="12">
    <source>
        <dbReference type="ARBA" id="ARBA00023306"/>
    </source>
</evidence>
<comment type="caution">
    <text evidence="24">The sequence shown here is derived from an EMBL/GenBank/DDBJ whole genome shotgun (WGS) entry which is preliminary data.</text>
</comment>
<dbReference type="GO" id="GO:0015648">
    <property type="term" value="F:lipid-linked peptidoglycan transporter activity"/>
    <property type="evidence" value="ECO:0007669"/>
    <property type="project" value="TreeGrafter"/>
</dbReference>
<reference evidence="24 25" key="1">
    <citation type="submission" date="2019-06" db="EMBL/GenBank/DDBJ databases">
        <title>Sequencing the genomes of 1000 actinobacteria strains.</title>
        <authorList>
            <person name="Klenk H.-P."/>
        </authorList>
    </citation>
    <scope>NUCLEOTIDE SEQUENCE [LARGE SCALE GENOMIC DNA]</scope>
    <source>
        <strain evidence="24 25">DSM 26477</strain>
    </source>
</reference>
<evidence type="ECO:0000256" key="18">
    <source>
        <dbReference type="ARBA" id="ARBA00041418"/>
    </source>
</evidence>
<evidence type="ECO:0000256" key="7">
    <source>
        <dbReference type="ARBA" id="ARBA00022692"/>
    </source>
</evidence>
<dbReference type="NCBIfam" id="TIGR02614">
    <property type="entry name" value="ftsW"/>
    <property type="match status" value="1"/>
</dbReference>
<comment type="function">
    <text evidence="21">Peptidoglycan polymerase that is essential for cell division.</text>
</comment>
<name>A0A542YJ83_9MICO</name>
<feature type="transmembrane region" description="Helical" evidence="23">
    <location>
        <begin position="322"/>
        <end position="345"/>
    </location>
</feature>
<keyword evidence="10 23" id="KW-1133">Transmembrane helix</keyword>
<feature type="region of interest" description="Disordered" evidence="22">
    <location>
        <begin position="1"/>
        <end position="33"/>
    </location>
</feature>
<feature type="transmembrane region" description="Helical" evidence="23">
    <location>
        <begin position="87"/>
        <end position="108"/>
    </location>
</feature>
<feature type="transmembrane region" description="Helical" evidence="23">
    <location>
        <begin position="186"/>
        <end position="204"/>
    </location>
</feature>
<keyword evidence="12" id="KW-0131">Cell cycle</keyword>
<dbReference type="GO" id="GO:0008955">
    <property type="term" value="F:peptidoglycan glycosyltransferase activity"/>
    <property type="evidence" value="ECO:0007669"/>
    <property type="project" value="UniProtKB-EC"/>
</dbReference>
<feature type="transmembrane region" description="Helical" evidence="23">
    <location>
        <begin position="150"/>
        <end position="174"/>
    </location>
</feature>
<evidence type="ECO:0000256" key="11">
    <source>
        <dbReference type="ARBA" id="ARBA00023136"/>
    </source>
</evidence>
<dbReference type="Pfam" id="PF01098">
    <property type="entry name" value="FTSW_RODA_SPOVE"/>
    <property type="match status" value="1"/>
</dbReference>
<evidence type="ECO:0000256" key="15">
    <source>
        <dbReference type="ARBA" id="ARBA00033270"/>
    </source>
</evidence>
<evidence type="ECO:0000256" key="8">
    <source>
        <dbReference type="ARBA" id="ARBA00022960"/>
    </source>
</evidence>
<feature type="transmembrane region" description="Helical" evidence="23">
    <location>
        <begin position="234"/>
        <end position="253"/>
    </location>
</feature>